<protein>
    <submittedName>
        <fullName evidence="2">Cupin domain-containing protein</fullName>
    </submittedName>
</protein>
<dbReference type="InterPro" id="IPR011051">
    <property type="entry name" value="RmlC_Cupin_sf"/>
</dbReference>
<proteinExistence type="predicted"/>
<dbReference type="PANTHER" id="PTHR43346">
    <property type="entry name" value="LIGAND BINDING DOMAIN PROTEIN, PUTATIVE (AFU_ORTHOLOGUE AFUA_6G14370)-RELATED"/>
    <property type="match status" value="1"/>
</dbReference>
<dbReference type="PANTHER" id="PTHR43346:SF1">
    <property type="entry name" value="QUERCETIN 2,3-DIOXYGENASE-RELATED"/>
    <property type="match status" value="1"/>
</dbReference>
<name>A0A8J7H842_9FIRM</name>
<evidence type="ECO:0000259" key="1">
    <source>
        <dbReference type="Pfam" id="PF07883"/>
    </source>
</evidence>
<dbReference type="CDD" id="cd02223">
    <property type="entry name" value="cupin_Bh2720-like"/>
    <property type="match status" value="1"/>
</dbReference>
<reference evidence="2" key="1">
    <citation type="submission" date="2020-12" db="EMBL/GenBank/DDBJ databases">
        <title>M. sibirica DSM 26468T genome.</title>
        <authorList>
            <person name="Thieme N."/>
            <person name="Rettenmaier R."/>
            <person name="Zverlov V."/>
            <person name="Liebl W."/>
        </authorList>
    </citation>
    <scope>NUCLEOTIDE SEQUENCE</scope>
    <source>
        <strain evidence="2">DSM 26468</strain>
    </source>
</reference>
<dbReference type="InterPro" id="IPR014710">
    <property type="entry name" value="RmlC-like_jellyroll"/>
</dbReference>
<evidence type="ECO:0000313" key="2">
    <source>
        <dbReference type="EMBL" id="MBH1939965.1"/>
    </source>
</evidence>
<feature type="domain" description="Cupin type-2" evidence="1">
    <location>
        <begin position="100"/>
        <end position="175"/>
    </location>
</feature>
<sequence length="201" mass="23493">MYQSYPCPYCGRRLMLSPSGDDNMHTCPYCGKRVRYHGDYNRYDRYYPPYKNMDHGPRFDYSRFKDYGSRPYVVNIDEVTKENDTFRTALWTGKHLQLTLMSIDVGGEIGLEIHPDVDQFIRVEEGHGVTLMGDHRDRLNFQAEVYDDYAILIPAGKWHNLINTGNKPLKLYSIYAPPEHPFGTVHKTKADAMEDHHDPYH</sequence>
<dbReference type="EMBL" id="JAEAGR010000002">
    <property type="protein sequence ID" value="MBH1939965.1"/>
    <property type="molecule type" value="Genomic_DNA"/>
</dbReference>
<gene>
    <name evidence="2" type="ORF">I5677_03525</name>
</gene>
<dbReference type="Gene3D" id="2.60.120.10">
    <property type="entry name" value="Jelly Rolls"/>
    <property type="match status" value="1"/>
</dbReference>
<accession>A0A8J7H842</accession>
<dbReference type="SUPFAM" id="SSF51182">
    <property type="entry name" value="RmlC-like cupins"/>
    <property type="match status" value="1"/>
</dbReference>
<dbReference type="AlphaFoldDB" id="A0A8J7H842"/>
<evidence type="ECO:0000313" key="3">
    <source>
        <dbReference type="Proteomes" id="UP000623269"/>
    </source>
</evidence>
<comment type="caution">
    <text evidence="2">The sequence shown here is derived from an EMBL/GenBank/DDBJ whole genome shotgun (WGS) entry which is preliminary data.</text>
</comment>
<organism evidence="2 3">
    <name type="scientific">Mobilitalea sibirica</name>
    <dbReference type="NCBI Taxonomy" id="1462919"/>
    <lineage>
        <taxon>Bacteria</taxon>
        <taxon>Bacillati</taxon>
        <taxon>Bacillota</taxon>
        <taxon>Clostridia</taxon>
        <taxon>Lachnospirales</taxon>
        <taxon>Lachnospiraceae</taxon>
        <taxon>Mobilitalea</taxon>
    </lineage>
</organism>
<dbReference type="InterPro" id="IPR013096">
    <property type="entry name" value="Cupin_2"/>
</dbReference>
<dbReference type="InterPro" id="IPR052538">
    <property type="entry name" value="Flavonoid_dioxygenase-like"/>
</dbReference>
<keyword evidence="3" id="KW-1185">Reference proteome</keyword>
<dbReference type="Proteomes" id="UP000623269">
    <property type="component" value="Unassembled WGS sequence"/>
</dbReference>
<dbReference type="Pfam" id="PF07883">
    <property type="entry name" value="Cupin_2"/>
    <property type="match status" value="1"/>
</dbReference>